<organism evidence="2 3">
    <name type="scientific">Paenibacillus sepulcri</name>
    <dbReference type="NCBI Taxonomy" id="359917"/>
    <lineage>
        <taxon>Bacteria</taxon>
        <taxon>Bacillati</taxon>
        <taxon>Bacillota</taxon>
        <taxon>Bacilli</taxon>
        <taxon>Bacillales</taxon>
        <taxon>Paenibacillaceae</taxon>
        <taxon>Paenibacillus</taxon>
    </lineage>
</organism>
<feature type="transmembrane region" description="Helical" evidence="1">
    <location>
        <begin position="138"/>
        <end position="158"/>
    </location>
</feature>
<protein>
    <submittedName>
        <fullName evidence="2">Uncharacterized protein</fullName>
    </submittedName>
</protein>
<dbReference type="Proteomes" id="UP001519887">
    <property type="component" value="Unassembled WGS sequence"/>
</dbReference>
<name>A0ABS7CJW4_9BACL</name>
<keyword evidence="1" id="KW-0472">Membrane</keyword>
<comment type="caution">
    <text evidence="2">The sequence shown here is derived from an EMBL/GenBank/DDBJ whole genome shotgun (WGS) entry which is preliminary data.</text>
</comment>
<keyword evidence="1" id="KW-0812">Transmembrane</keyword>
<feature type="non-terminal residue" evidence="2">
    <location>
        <position position="1"/>
    </location>
</feature>
<accession>A0ABS7CJW4</accession>
<keyword evidence="1" id="KW-1133">Transmembrane helix</keyword>
<dbReference type="EMBL" id="JAHZIK010002795">
    <property type="protein sequence ID" value="MBW7461244.1"/>
    <property type="molecule type" value="Genomic_DNA"/>
</dbReference>
<sequence length="215" mass="22670">VEFVAPGAHIDTSFRMIDGVMMLCAIPATIAYKLMLGEAPFKKGDVIPLSFGNVTVQSGVDGLRKFSWAGGLVGSFMSMILTGYQLYVQGNVVSEGGSSKPAEAWQLWLGAGLGVLGLATEALGMHVNKGEEVEAMEWTMLAITGILSVKTVALLVAGNKKEAPDRKKLQKVGSGIEVVGKVIHFIMRTAVFGKVIDDDSKSSSSSAGDEKSTES</sequence>
<evidence type="ECO:0000313" key="3">
    <source>
        <dbReference type="Proteomes" id="UP001519887"/>
    </source>
</evidence>
<feature type="transmembrane region" description="Helical" evidence="1">
    <location>
        <begin position="66"/>
        <end position="87"/>
    </location>
</feature>
<gene>
    <name evidence="2" type="ORF">K0U00_45030</name>
</gene>
<proteinExistence type="predicted"/>
<reference evidence="2 3" key="1">
    <citation type="submission" date="2021-07" db="EMBL/GenBank/DDBJ databases">
        <title>Paenibacillus radiodurans sp. nov., isolated from the southeastern edge of Tengger Desert.</title>
        <authorList>
            <person name="Zhang G."/>
        </authorList>
    </citation>
    <scope>NUCLEOTIDE SEQUENCE [LARGE SCALE GENOMIC DNA]</scope>
    <source>
        <strain evidence="2 3">CCM 7311</strain>
    </source>
</reference>
<evidence type="ECO:0000313" key="2">
    <source>
        <dbReference type="EMBL" id="MBW7461244.1"/>
    </source>
</evidence>
<evidence type="ECO:0000256" key="1">
    <source>
        <dbReference type="SAM" id="Phobius"/>
    </source>
</evidence>
<keyword evidence="3" id="KW-1185">Reference proteome</keyword>
<feature type="non-terminal residue" evidence="2">
    <location>
        <position position="215"/>
    </location>
</feature>